<dbReference type="EMBL" id="BLIV01000005">
    <property type="protein sequence ID" value="GFE51056.1"/>
    <property type="molecule type" value="Genomic_DNA"/>
</dbReference>
<dbReference type="AlphaFoldDB" id="A0A640VXW1"/>
<evidence type="ECO:0000313" key="2">
    <source>
        <dbReference type="Proteomes" id="UP000436522"/>
    </source>
</evidence>
<dbReference type="Proteomes" id="UP000436522">
    <property type="component" value="Unassembled WGS sequence"/>
</dbReference>
<protein>
    <submittedName>
        <fullName evidence="1">Uncharacterized protein</fullName>
    </submittedName>
</protein>
<name>A0A640VXW1_9RHOB</name>
<gene>
    <name evidence="1" type="ORF">So717_28090</name>
</gene>
<proteinExistence type="predicted"/>
<organism evidence="1 2">
    <name type="scientific">Roseobacter cerasinus</name>
    <dbReference type="NCBI Taxonomy" id="2602289"/>
    <lineage>
        <taxon>Bacteria</taxon>
        <taxon>Pseudomonadati</taxon>
        <taxon>Pseudomonadota</taxon>
        <taxon>Alphaproteobacteria</taxon>
        <taxon>Rhodobacterales</taxon>
        <taxon>Roseobacteraceae</taxon>
        <taxon>Roseobacter</taxon>
    </lineage>
</organism>
<accession>A0A640VXW1</accession>
<sequence length="59" mass="6317">MSNGATLIEDALPGTVVANSDEQRAVCYADQIRKENRDTINAGTCVSGIICKAKVRHPD</sequence>
<reference evidence="1 2" key="1">
    <citation type="submission" date="2019-12" db="EMBL/GenBank/DDBJ databases">
        <title>Roseobacter cerasinus sp. nov., isolated from seawater around aquaculture.</title>
        <authorList>
            <person name="Muramatsu S."/>
            <person name="Takabe Y."/>
            <person name="Mori K."/>
            <person name="Takaichi S."/>
            <person name="Hanada S."/>
        </authorList>
    </citation>
    <scope>NUCLEOTIDE SEQUENCE [LARGE SCALE GENOMIC DNA]</scope>
    <source>
        <strain evidence="1 2">AI77</strain>
    </source>
</reference>
<evidence type="ECO:0000313" key="1">
    <source>
        <dbReference type="EMBL" id="GFE51056.1"/>
    </source>
</evidence>
<keyword evidence="2" id="KW-1185">Reference proteome</keyword>
<comment type="caution">
    <text evidence="1">The sequence shown here is derived from an EMBL/GenBank/DDBJ whole genome shotgun (WGS) entry which is preliminary data.</text>
</comment>